<dbReference type="GO" id="GO:0016020">
    <property type="term" value="C:membrane"/>
    <property type="evidence" value="ECO:0007669"/>
    <property type="project" value="UniProtKB-SubCell"/>
</dbReference>
<evidence type="ECO:0000256" key="4">
    <source>
        <dbReference type="ARBA" id="ARBA00022847"/>
    </source>
</evidence>
<dbReference type="RefSeq" id="XP_002424663.1">
    <property type="nucleotide sequence ID" value="XM_002424618.1"/>
</dbReference>
<dbReference type="PANTHER" id="PTHR11662:SF279">
    <property type="entry name" value="VOLTAGE-GATED PURINE NUCLEOTIDE UNIPORTER SLC17A9"/>
    <property type="match status" value="1"/>
</dbReference>
<keyword evidence="3 7" id="KW-0812">Transmembrane</keyword>
<feature type="transmembrane region" description="Helical" evidence="7">
    <location>
        <begin position="21"/>
        <end position="47"/>
    </location>
</feature>
<feature type="transmembrane region" description="Helical" evidence="7">
    <location>
        <begin position="179"/>
        <end position="201"/>
    </location>
</feature>
<dbReference type="GO" id="GO:0015293">
    <property type="term" value="F:symporter activity"/>
    <property type="evidence" value="ECO:0007669"/>
    <property type="project" value="UniProtKB-KW"/>
</dbReference>
<evidence type="ECO:0000259" key="8">
    <source>
        <dbReference type="PROSITE" id="PS50850"/>
    </source>
</evidence>
<sequence>MKISMLENDTEQWTRAQQRHWLIVLAAGTTLVYASRNCVPLLIPSIAKEKNWSRSDSGIVLSSFFWGYTLTQVVGGYVADKIGGQKVILYSALGWSIITISMPFFIQVLSPEVGFYLMLVRFAHGAFQGVHFPGMSSLASKQLSGKNRASFFSLATSGSALGILLTGTFGSYILDNSNWQTVFYLVGGTCCIWTYLFFFLCQTSTNVFINFENHSIPWKNLFRKPAFWSCVFAHACQNNCFFILLSWLPTYFHDMFPDAKGWLVNMIPWLFTVPCTFIGKWLSEYLISKGFTVTSTRKIIEAFCLLTESFGLLALDYIKSLNGVLACIVLIIGAAGFHNSAVVVNPGDLAPKHSGSVFGLMNTVGSIPGFVSVYVAGLILEKTQKWTLVFNSIAAINIIGCSLFCWFGSGNPIIQ</sequence>
<evidence type="ECO:0000256" key="2">
    <source>
        <dbReference type="ARBA" id="ARBA00022448"/>
    </source>
</evidence>
<dbReference type="InterPro" id="IPR020846">
    <property type="entry name" value="MFS_dom"/>
</dbReference>
<dbReference type="CTD" id="8239454"/>
<keyword evidence="6 7" id="KW-0472">Membrane</keyword>
<reference evidence="10" key="3">
    <citation type="submission" date="2021-02" db="UniProtKB">
        <authorList>
            <consortium name="EnsemblMetazoa"/>
        </authorList>
    </citation>
    <scope>IDENTIFICATION</scope>
    <source>
        <strain evidence="10">USDA</strain>
    </source>
</reference>
<evidence type="ECO:0000313" key="11">
    <source>
        <dbReference type="Proteomes" id="UP000009046"/>
    </source>
</evidence>
<evidence type="ECO:0000256" key="7">
    <source>
        <dbReference type="SAM" id="Phobius"/>
    </source>
</evidence>
<feature type="transmembrane region" description="Helical" evidence="7">
    <location>
        <begin position="226"/>
        <end position="247"/>
    </location>
</feature>
<dbReference type="InterPro" id="IPR011701">
    <property type="entry name" value="MFS"/>
</dbReference>
<evidence type="ECO:0000256" key="6">
    <source>
        <dbReference type="ARBA" id="ARBA00023136"/>
    </source>
</evidence>
<dbReference type="AlphaFoldDB" id="E0VF36"/>
<dbReference type="InterPro" id="IPR044777">
    <property type="entry name" value="SLC17A9-like"/>
</dbReference>
<dbReference type="PANTHER" id="PTHR11662">
    <property type="entry name" value="SOLUTE CARRIER FAMILY 17"/>
    <property type="match status" value="1"/>
</dbReference>
<reference evidence="9" key="1">
    <citation type="submission" date="2007-04" db="EMBL/GenBank/DDBJ databases">
        <title>Annotation of Pediculus humanus corporis strain USDA.</title>
        <authorList>
            <person name="Kirkness E."/>
            <person name="Hannick L."/>
            <person name="Hass B."/>
            <person name="Bruggner R."/>
            <person name="Lawson D."/>
            <person name="Bidwell S."/>
            <person name="Joardar V."/>
            <person name="Caler E."/>
            <person name="Walenz B."/>
            <person name="Inman J."/>
            <person name="Schobel S."/>
            <person name="Galinsky K."/>
            <person name="Amedeo P."/>
            <person name="Strausberg R."/>
        </authorList>
    </citation>
    <scope>NUCLEOTIDE SEQUENCE</scope>
    <source>
        <strain evidence="9">USDA</strain>
    </source>
</reference>
<dbReference type="FunFam" id="1.20.1250.20:FF:000059">
    <property type="entry name" value="Solute carrier family 17 member 9"/>
    <property type="match status" value="1"/>
</dbReference>
<dbReference type="OrthoDB" id="2985014at2759"/>
<dbReference type="Proteomes" id="UP000009046">
    <property type="component" value="Unassembled WGS sequence"/>
</dbReference>
<dbReference type="FunFam" id="1.20.1250.20:FF:000003">
    <property type="entry name" value="Solute carrier family 17 member 3"/>
    <property type="match status" value="1"/>
</dbReference>
<dbReference type="PROSITE" id="PS50850">
    <property type="entry name" value="MFS"/>
    <property type="match status" value="1"/>
</dbReference>
<dbReference type="KEGG" id="phu:Phum_PHUM145600"/>
<dbReference type="EMBL" id="DS235100">
    <property type="protein sequence ID" value="EEB11925.1"/>
    <property type="molecule type" value="Genomic_DNA"/>
</dbReference>
<dbReference type="InterPro" id="IPR036259">
    <property type="entry name" value="MFS_trans_sf"/>
</dbReference>
<evidence type="ECO:0000313" key="10">
    <source>
        <dbReference type="EnsemblMetazoa" id="PHUM145600-PA"/>
    </source>
</evidence>
<dbReference type="HOGENOM" id="CLU_001265_5_11_1"/>
<dbReference type="InParanoid" id="E0VF36"/>
<dbReference type="VEuPathDB" id="VectorBase:PHUM145600"/>
<feature type="transmembrane region" description="Helical" evidence="7">
    <location>
        <begin position="87"/>
        <end position="109"/>
    </location>
</feature>
<dbReference type="SUPFAM" id="SSF103473">
    <property type="entry name" value="MFS general substrate transporter"/>
    <property type="match status" value="1"/>
</dbReference>
<dbReference type="GeneID" id="8239454"/>
<dbReference type="EMBL" id="AAZO01001682">
    <property type="status" value="NOT_ANNOTATED_CDS"/>
    <property type="molecule type" value="Genomic_DNA"/>
</dbReference>
<evidence type="ECO:0000256" key="5">
    <source>
        <dbReference type="ARBA" id="ARBA00022989"/>
    </source>
</evidence>
<feature type="transmembrane region" description="Helical" evidence="7">
    <location>
        <begin position="323"/>
        <end position="345"/>
    </location>
</feature>
<evidence type="ECO:0000313" key="9">
    <source>
        <dbReference type="EMBL" id="EEB11925.1"/>
    </source>
</evidence>
<comment type="subcellular location">
    <subcellularLocation>
        <location evidence="1">Membrane</location>
        <topology evidence="1">Multi-pass membrane protein</topology>
    </subcellularLocation>
</comment>
<protein>
    <recommendedName>
        <fullName evidence="8">Major facilitator superfamily (MFS) profile domain-containing protein</fullName>
    </recommendedName>
</protein>
<feature type="transmembrane region" description="Helical" evidence="7">
    <location>
        <begin position="357"/>
        <end position="380"/>
    </location>
</feature>
<feature type="transmembrane region" description="Helical" evidence="7">
    <location>
        <begin position="115"/>
        <end position="139"/>
    </location>
</feature>
<feature type="transmembrane region" description="Helical" evidence="7">
    <location>
        <begin position="59"/>
        <end position="80"/>
    </location>
</feature>
<keyword evidence="4" id="KW-0769">Symport</keyword>
<dbReference type="STRING" id="121224.E0VF36"/>
<feature type="domain" description="Major facilitator superfamily (MFS) profile" evidence="8">
    <location>
        <begin position="21"/>
        <end position="412"/>
    </location>
</feature>
<keyword evidence="5 7" id="KW-1133">Transmembrane helix</keyword>
<feature type="transmembrane region" description="Helical" evidence="7">
    <location>
        <begin position="267"/>
        <end position="287"/>
    </location>
</feature>
<feature type="transmembrane region" description="Helical" evidence="7">
    <location>
        <begin position="151"/>
        <end position="173"/>
    </location>
</feature>
<evidence type="ECO:0000256" key="1">
    <source>
        <dbReference type="ARBA" id="ARBA00004141"/>
    </source>
</evidence>
<dbReference type="Gene3D" id="1.20.1250.20">
    <property type="entry name" value="MFS general substrate transporter like domains"/>
    <property type="match status" value="2"/>
</dbReference>
<reference evidence="9" key="2">
    <citation type="submission" date="2007-04" db="EMBL/GenBank/DDBJ databases">
        <title>The genome of the human body louse.</title>
        <authorList>
            <consortium name="The Human Body Louse Genome Consortium"/>
            <person name="Kirkness E."/>
            <person name="Walenz B."/>
            <person name="Hass B."/>
            <person name="Bruggner R."/>
            <person name="Strausberg R."/>
        </authorList>
    </citation>
    <scope>NUCLEOTIDE SEQUENCE</scope>
    <source>
        <strain evidence="9">USDA</strain>
    </source>
</reference>
<gene>
    <name evidence="10" type="primary">8239454</name>
    <name evidence="9" type="ORF">Phum_PHUM145600</name>
</gene>
<dbReference type="CDD" id="cd17380">
    <property type="entry name" value="MFS_SLC17A9_like"/>
    <property type="match status" value="1"/>
</dbReference>
<accession>E0VF36</accession>
<dbReference type="OMA" id="LITFWMP"/>
<dbReference type="InterPro" id="IPR050382">
    <property type="entry name" value="MFS_Na/Anion_cotransporter"/>
</dbReference>
<dbReference type="eggNOG" id="KOG2532">
    <property type="taxonomic scope" value="Eukaryota"/>
</dbReference>
<name>E0VF36_PEDHC</name>
<dbReference type="FunCoup" id="E0VF36">
    <property type="interactions" value="19"/>
</dbReference>
<dbReference type="Pfam" id="PF07690">
    <property type="entry name" value="MFS_1"/>
    <property type="match status" value="1"/>
</dbReference>
<proteinExistence type="predicted"/>
<feature type="transmembrane region" description="Helical" evidence="7">
    <location>
        <begin position="386"/>
        <end position="407"/>
    </location>
</feature>
<keyword evidence="11" id="KW-1185">Reference proteome</keyword>
<dbReference type="EnsemblMetazoa" id="PHUM145600-RA">
    <property type="protein sequence ID" value="PHUM145600-PA"/>
    <property type="gene ID" value="PHUM145600"/>
</dbReference>
<keyword evidence="2" id="KW-0813">Transport</keyword>
<dbReference type="GO" id="GO:0015867">
    <property type="term" value="P:ATP transport"/>
    <property type="evidence" value="ECO:0007669"/>
    <property type="project" value="TreeGrafter"/>
</dbReference>
<evidence type="ECO:0000256" key="3">
    <source>
        <dbReference type="ARBA" id="ARBA00022692"/>
    </source>
</evidence>
<organism>
    <name type="scientific">Pediculus humanus subsp. corporis</name>
    <name type="common">Body louse</name>
    <dbReference type="NCBI Taxonomy" id="121224"/>
    <lineage>
        <taxon>Eukaryota</taxon>
        <taxon>Metazoa</taxon>
        <taxon>Ecdysozoa</taxon>
        <taxon>Arthropoda</taxon>
        <taxon>Hexapoda</taxon>
        <taxon>Insecta</taxon>
        <taxon>Pterygota</taxon>
        <taxon>Neoptera</taxon>
        <taxon>Paraneoptera</taxon>
        <taxon>Psocodea</taxon>
        <taxon>Troctomorpha</taxon>
        <taxon>Phthiraptera</taxon>
        <taxon>Anoplura</taxon>
        <taxon>Pediculidae</taxon>
        <taxon>Pediculus</taxon>
    </lineage>
</organism>